<organism evidence="12 13">
    <name type="scientific">Robiginitalea aurantiaca</name>
    <dbReference type="NCBI Taxonomy" id="3056915"/>
    <lineage>
        <taxon>Bacteria</taxon>
        <taxon>Pseudomonadati</taxon>
        <taxon>Bacteroidota</taxon>
        <taxon>Flavobacteriia</taxon>
        <taxon>Flavobacteriales</taxon>
        <taxon>Flavobacteriaceae</taxon>
        <taxon>Robiginitalea</taxon>
    </lineage>
</organism>
<feature type="active site" evidence="9">
    <location>
        <position position="19"/>
    </location>
</feature>
<dbReference type="InterPro" id="IPR051060">
    <property type="entry name" value="Carbamoyltrans_HypF-like"/>
</dbReference>
<comment type="catalytic activity">
    <reaction evidence="9">
        <text>an acyl phosphate + H2O = a carboxylate + phosphate + H(+)</text>
        <dbReference type="Rhea" id="RHEA:14965"/>
        <dbReference type="ChEBI" id="CHEBI:15377"/>
        <dbReference type="ChEBI" id="CHEBI:15378"/>
        <dbReference type="ChEBI" id="CHEBI:29067"/>
        <dbReference type="ChEBI" id="CHEBI:43474"/>
        <dbReference type="ChEBI" id="CHEBI:59918"/>
        <dbReference type="EC" id="3.6.1.7"/>
    </reaction>
</comment>
<dbReference type="InterPro" id="IPR011125">
    <property type="entry name" value="Znf_HypF"/>
</dbReference>
<dbReference type="InterPro" id="IPR017968">
    <property type="entry name" value="Acylphosphatase_CS"/>
</dbReference>
<comment type="pathway">
    <text evidence="1">Protein modification; [NiFe] hydrogenase maturation.</text>
</comment>
<keyword evidence="5" id="KW-0863">Zinc-finger</keyword>
<dbReference type="NCBIfam" id="TIGR00143">
    <property type="entry name" value="hypF"/>
    <property type="match status" value="1"/>
</dbReference>
<feature type="domain" description="Acylphosphatase-like" evidence="10">
    <location>
        <begin position="4"/>
        <end position="90"/>
    </location>
</feature>
<evidence type="ECO:0000256" key="2">
    <source>
        <dbReference type="ARBA" id="ARBA00008097"/>
    </source>
</evidence>
<dbReference type="EMBL" id="JAUDUY010000001">
    <property type="protein sequence ID" value="MDM9630150.1"/>
    <property type="molecule type" value="Genomic_DNA"/>
</dbReference>
<evidence type="ECO:0000256" key="5">
    <source>
        <dbReference type="ARBA" id="ARBA00022771"/>
    </source>
</evidence>
<dbReference type="InterPro" id="IPR004421">
    <property type="entry name" value="Carbamoyltransferase_HypF"/>
</dbReference>
<evidence type="ECO:0000256" key="8">
    <source>
        <dbReference type="PIRNR" id="PIRNR006256"/>
    </source>
</evidence>
<evidence type="ECO:0000256" key="1">
    <source>
        <dbReference type="ARBA" id="ARBA00004711"/>
    </source>
</evidence>
<keyword evidence="3 12" id="KW-0436">Ligase</keyword>
<dbReference type="InterPro" id="IPR041440">
    <property type="entry name" value="HypF_C"/>
</dbReference>
<dbReference type="Gene3D" id="3.30.420.360">
    <property type="match status" value="1"/>
</dbReference>
<dbReference type="PANTHER" id="PTHR42959:SF1">
    <property type="entry name" value="CARBAMOYLTRANSFERASE HYPF"/>
    <property type="match status" value="1"/>
</dbReference>
<dbReference type="Pfam" id="PF22521">
    <property type="entry name" value="HypF_C_2"/>
    <property type="match status" value="1"/>
</dbReference>
<dbReference type="Pfam" id="PF17788">
    <property type="entry name" value="HypF_C"/>
    <property type="match status" value="1"/>
</dbReference>
<dbReference type="GO" id="GO:0016874">
    <property type="term" value="F:ligase activity"/>
    <property type="evidence" value="ECO:0007669"/>
    <property type="project" value="UniProtKB-KW"/>
</dbReference>
<dbReference type="InterPro" id="IPR036046">
    <property type="entry name" value="Acylphosphatase-like_dom_sf"/>
</dbReference>
<evidence type="ECO:0000256" key="3">
    <source>
        <dbReference type="ARBA" id="ARBA00022598"/>
    </source>
</evidence>
<sequence>METTFRIRIQGRVQGVGFRPFVYREAITLGLVGRVSNNEAGVEVVVSGDRKKLETFYRRITLHAPPISRVVNCSFDEIPFEAAADFSIDASSKNRQLNLQLTPDFALCPDCFQDLINPENRRFGYPFISCTNCGPRWALTRTFPFEREHTSMQFFPMCTQCTEEYSNPTDRRFHSQTNSCHTCGISYWIADAQGLEIPLTDESVFQQLARLLSVGKIIALKNTSGYLLCCDATSAGSIKALRAKKQRPKKPFAVLYPSLEHLEDALPIGDAERQALQSPERPIVLLPTTHYHGNARLSEIAPGLNQLGVMLPYTGILSLLSRAFRKPLIATSGNIHGAPICFTESDARKKLAGTADYFFEHNLEIIHPQDDSVMRFASGGTIPILLRRARGLAPNFSKPVQSDRATGLMALGAQLKSSIGFIPNDFIYISEYLGNLENYDVYERFTKMVSGFISLFDKQPTALLTDSHPDYLSTQYGKDLSAELGIPCHQIQHHKAHFSAVLGENDLFSSPEPILGVVWDGTGYGEDGQIWGGEFFRYAKGSISRVGQLEYFDWLAGDAMSRNPQLSLFSLLDGDEGSIKDRFSPQAWKLYTQIKPANTLKTSSMGRLFDGVSALLGICDLNTFEGEAAMLLEAASSGYDMERANSLVSLDAQGNIPVRKLIREIKSQLEISGDTCQVAGDFIFTLAKLILEKAELESVAKIAFSGGVFQNALLVHLIRHLNPGTFELYFHRELSPNDENIPFGQLMYHLHCHS</sequence>
<dbReference type="EC" id="6.2.-.-" evidence="8"/>
<dbReference type="InterPro" id="IPR001792">
    <property type="entry name" value="Acylphosphatase-like_dom"/>
</dbReference>
<dbReference type="Proteomes" id="UP001174839">
    <property type="component" value="Unassembled WGS sequence"/>
</dbReference>
<comment type="caution">
    <text evidence="12">The sequence shown here is derived from an EMBL/GenBank/DDBJ whole genome shotgun (WGS) entry which is preliminary data.</text>
</comment>
<dbReference type="Gene3D" id="3.30.420.40">
    <property type="match status" value="1"/>
</dbReference>
<feature type="active site" evidence="9">
    <location>
        <position position="37"/>
    </location>
</feature>
<reference evidence="12" key="1">
    <citation type="submission" date="2023-06" db="EMBL/GenBank/DDBJ databases">
        <title>Robiginitalea aurantiacus sp. nov. and Algoriphagus sediminis sp. nov., isolated from coastal sediment.</title>
        <authorList>
            <person name="Zhou Z.Y."/>
            <person name="An J."/>
            <person name="Jia Y.W."/>
            <person name="Du Z.J."/>
        </authorList>
    </citation>
    <scope>NUCLEOTIDE SEQUENCE</scope>
    <source>
        <strain evidence="12">M39</strain>
    </source>
</reference>
<dbReference type="Gene3D" id="3.30.110.120">
    <property type="match status" value="1"/>
</dbReference>
<dbReference type="Pfam" id="PF01300">
    <property type="entry name" value="Sua5_yciO_yrdC"/>
    <property type="match status" value="1"/>
</dbReference>
<feature type="domain" description="YrdC-like" evidence="11">
    <location>
        <begin position="202"/>
        <end position="391"/>
    </location>
</feature>
<evidence type="ECO:0000256" key="4">
    <source>
        <dbReference type="ARBA" id="ARBA00022723"/>
    </source>
</evidence>
<keyword evidence="6" id="KW-0862">Zinc</keyword>
<gene>
    <name evidence="12" type="primary">hypF</name>
    <name evidence="12" type="ORF">QU605_01615</name>
</gene>
<dbReference type="SUPFAM" id="SSF55821">
    <property type="entry name" value="YrdC/RibB"/>
    <property type="match status" value="1"/>
</dbReference>
<keyword evidence="9" id="KW-0378">Hydrolase</keyword>
<evidence type="ECO:0000256" key="7">
    <source>
        <dbReference type="ARBA" id="ARBA00048220"/>
    </source>
</evidence>
<proteinExistence type="inferred from homology"/>
<dbReference type="PROSITE" id="PS51163">
    <property type="entry name" value="YRDC"/>
    <property type="match status" value="1"/>
</dbReference>
<evidence type="ECO:0000256" key="6">
    <source>
        <dbReference type="ARBA" id="ARBA00022833"/>
    </source>
</evidence>
<evidence type="ECO:0000259" key="10">
    <source>
        <dbReference type="PROSITE" id="PS51160"/>
    </source>
</evidence>
<dbReference type="PIRSF" id="PIRSF006256">
    <property type="entry name" value="CMPcnvr_hdrg_mat"/>
    <property type="match status" value="1"/>
</dbReference>
<comment type="catalytic activity">
    <reaction evidence="7">
        <text>C-terminal L-cysteinyl-[HypE protein] + carbamoyl phosphate + ATP + H2O = C-terminal S-carboxamide-L-cysteinyl-[HypE protein] + AMP + phosphate + diphosphate + H(+)</text>
        <dbReference type="Rhea" id="RHEA:55636"/>
        <dbReference type="Rhea" id="RHEA-COMP:14247"/>
        <dbReference type="Rhea" id="RHEA-COMP:14392"/>
        <dbReference type="ChEBI" id="CHEBI:15377"/>
        <dbReference type="ChEBI" id="CHEBI:15378"/>
        <dbReference type="ChEBI" id="CHEBI:30616"/>
        <dbReference type="ChEBI" id="CHEBI:33019"/>
        <dbReference type="ChEBI" id="CHEBI:43474"/>
        <dbReference type="ChEBI" id="CHEBI:58228"/>
        <dbReference type="ChEBI" id="CHEBI:76913"/>
        <dbReference type="ChEBI" id="CHEBI:139126"/>
        <dbReference type="ChEBI" id="CHEBI:456215"/>
    </reaction>
</comment>
<dbReference type="Pfam" id="PF07503">
    <property type="entry name" value="zf-HYPF"/>
    <property type="match status" value="2"/>
</dbReference>
<dbReference type="SUPFAM" id="SSF54975">
    <property type="entry name" value="Acylphosphatase/BLUF domain-like"/>
    <property type="match status" value="1"/>
</dbReference>
<dbReference type="PROSITE" id="PS00150">
    <property type="entry name" value="ACYLPHOSPHATASE_1"/>
    <property type="match status" value="1"/>
</dbReference>
<protein>
    <recommendedName>
        <fullName evidence="8">Carbamoyltransferase</fullName>
        <ecNumber evidence="8">6.2.-.-</ecNumber>
    </recommendedName>
</protein>
<dbReference type="InterPro" id="IPR017945">
    <property type="entry name" value="DHBP_synth_RibB-like_a/b_dom"/>
</dbReference>
<keyword evidence="4" id="KW-0479">Metal-binding</keyword>
<comment type="similarity">
    <text evidence="2 8">Belongs to the carbamoyltransferase HypF family.</text>
</comment>
<evidence type="ECO:0000259" key="11">
    <source>
        <dbReference type="PROSITE" id="PS51163"/>
    </source>
</evidence>
<dbReference type="InterPro" id="IPR006070">
    <property type="entry name" value="Sua5-like_dom"/>
</dbReference>
<evidence type="ECO:0000313" key="13">
    <source>
        <dbReference type="Proteomes" id="UP001174839"/>
    </source>
</evidence>
<dbReference type="Gene3D" id="3.90.870.50">
    <property type="match status" value="1"/>
</dbReference>
<name>A0ABT7WB53_9FLAO</name>
<dbReference type="RefSeq" id="WP_289723513.1">
    <property type="nucleotide sequence ID" value="NZ_JAUDUY010000001.1"/>
</dbReference>
<accession>A0ABT7WB53</accession>
<keyword evidence="13" id="KW-1185">Reference proteome</keyword>
<dbReference type="PROSITE" id="PS51160">
    <property type="entry name" value="ACYLPHOSPHATASE_3"/>
    <property type="match status" value="1"/>
</dbReference>
<evidence type="ECO:0000313" key="12">
    <source>
        <dbReference type="EMBL" id="MDM9630150.1"/>
    </source>
</evidence>
<dbReference type="PANTHER" id="PTHR42959">
    <property type="entry name" value="CARBAMOYLTRANSFERASE"/>
    <property type="match status" value="1"/>
</dbReference>
<evidence type="ECO:0000256" key="9">
    <source>
        <dbReference type="PROSITE-ProRule" id="PRU00520"/>
    </source>
</evidence>
<dbReference type="Pfam" id="PF00708">
    <property type="entry name" value="Acylphosphatase"/>
    <property type="match status" value="1"/>
</dbReference>
<dbReference type="InterPro" id="IPR055128">
    <property type="entry name" value="HypF_C_2"/>
</dbReference>